<evidence type="ECO:0000313" key="10">
    <source>
        <dbReference type="EMBL" id="CAA6820157.1"/>
    </source>
</evidence>
<dbReference type="InterPro" id="IPR018456">
    <property type="entry name" value="PTR2_symporter_CS"/>
</dbReference>
<feature type="transmembrane region" description="Helical" evidence="9">
    <location>
        <begin position="442"/>
        <end position="462"/>
    </location>
</feature>
<dbReference type="Gene3D" id="1.20.1250.20">
    <property type="entry name" value="MFS general substrate transporter like domains"/>
    <property type="match status" value="2"/>
</dbReference>
<feature type="transmembrane region" description="Helical" evidence="9">
    <location>
        <begin position="124"/>
        <end position="142"/>
    </location>
</feature>
<dbReference type="AlphaFoldDB" id="A0A6S6TPX7"/>
<dbReference type="InterPro" id="IPR036259">
    <property type="entry name" value="MFS_trans_sf"/>
</dbReference>
<dbReference type="InterPro" id="IPR000109">
    <property type="entry name" value="POT_fam"/>
</dbReference>
<dbReference type="PANTHER" id="PTHR23517:SF15">
    <property type="entry name" value="PROTON-DEPENDENT OLIGOPEPTIDE FAMILY TRANSPORT PROTEIN"/>
    <property type="match status" value="1"/>
</dbReference>
<keyword evidence="4 8" id="KW-0812">Transmembrane</keyword>
<keyword evidence="3" id="KW-1003">Cell membrane</keyword>
<protein>
    <submittedName>
        <fullName evidence="10">Di-/tripeptide transporter</fullName>
    </submittedName>
</protein>
<keyword evidence="7 9" id="KW-0472">Membrane</keyword>
<feature type="transmembrane region" description="Helical" evidence="9">
    <location>
        <begin position="418"/>
        <end position="436"/>
    </location>
</feature>
<dbReference type="EMBL" id="CACVAQ010000282">
    <property type="protein sequence ID" value="CAA6820157.1"/>
    <property type="molecule type" value="Genomic_DNA"/>
</dbReference>
<dbReference type="PROSITE" id="PS01023">
    <property type="entry name" value="PTR2_2"/>
    <property type="match status" value="1"/>
</dbReference>
<feature type="transmembrane region" description="Helical" evidence="9">
    <location>
        <begin position="190"/>
        <end position="211"/>
    </location>
</feature>
<dbReference type="NCBIfam" id="TIGR00924">
    <property type="entry name" value="yjdL_sub1_fam"/>
    <property type="match status" value="2"/>
</dbReference>
<dbReference type="GO" id="GO:0005886">
    <property type="term" value="C:plasma membrane"/>
    <property type="evidence" value="ECO:0007669"/>
    <property type="project" value="UniProtKB-SubCell"/>
</dbReference>
<evidence type="ECO:0000256" key="9">
    <source>
        <dbReference type="SAM" id="Phobius"/>
    </source>
</evidence>
<dbReference type="GO" id="GO:0006857">
    <property type="term" value="P:oligopeptide transport"/>
    <property type="evidence" value="ECO:0007669"/>
    <property type="project" value="InterPro"/>
</dbReference>
<organism evidence="10">
    <name type="scientific">uncultured Aureispira sp</name>
    <dbReference type="NCBI Taxonomy" id="1331704"/>
    <lineage>
        <taxon>Bacteria</taxon>
        <taxon>Pseudomonadati</taxon>
        <taxon>Bacteroidota</taxon>
        <taxon>Saprospiria</taxon>
        <taxon>Saprospirales</taxon>
        <taxon>Saprospiraceae</taxon>
        <taxon>Aureispira</taxon>
        <taxon>environmental samples</taxon>
    </lineage>
</organism>
<dbReference type="GO" id="GO:1904680">
    <property type="term" value="F:peptide transmembrane transporter activity"/>
    <property type="evidence" value="ECO:0007669"/>
    <property type="project" value="InterPro"/>
</dbReference>
<feature type="transmembrane region" description="Helical" evidence="9">
    <location>
        <begin position="528"/>
        <end position="549"/>
    </location>
</feature>
<gene>
    <name evidence="10" type="ORF">HELGO_WM17952</name>
</gene>
<comment type="subcellular location">
    <subcellularLocation>
        <location evidence="1">Cell membrane</location>
        <topology evidence="1">Multi-pass membrane protein</topology>
    </subcellularLocation>
    <subcellularLocation>
        <location evidence="8">Membrane</location>
        <topology evidence="8">Multi-pass membrane protein</topology>
    </subcellularLocation>
</comment>
<feature type="transmembrane region" description="Helical" evidence="9">
    <location>
        <begin position="163"/>
        <end position="184"/>
    </location>
</feature>
<feature type="transmembrane region" description="Helical" evidence="9">
    <location>
        <begin position="381"/>
        <end position="406"/>
    </location>
</feature>
<evidence type="ECO:0000256" key="6">
    <source>
        <dbReference type="ARBA" id="ARBA00022989"/>
    </source>
</evidence>
<dbReference type="SUPFAM" id="SSF103473">
    <property type="entry name" value="MFS general substrate transporter"/>
    <property type="match status" value="1"/>
</dbReference>
<dbReference type="InterPro" id="IPR005279">
    <property type="entry name" value="Dipep/tripep_permease"/>
</dbReference>
<name>A0A6S6TPX7_9BACT</name>
<feature type="transmembrane region" description="Helical" evidence="9">
    <location>
        <begin position="102"/>
        <end position="118"/>
    </location>
</feature>
<evidence type="ECO:0000256" key="7">
    <source>
        <dbReference type="ARBA" id="ARBA00023136"/>
    </source>
</evidence>
<reference evidence="10" key="1">
    <citation type="submission" date="2020-01" db="EMBL/GenBank/DDBJ databases">
        <authorList>
            <person name="Meier V. D."/>
            <person name="Meier V D."/>
        </authorList>
    </citation>
    <scope>NUCLEOTIDE SEQUENCE</scope>
    <source>
        <strain evidence="10">HLG_WM_MAG_10</strain>
    </source>
</reference>
<evidence type="ECO:0000256" key="8">
    <source>
        <dbReference type="RuleBase" id="RU003755"/>
    </source>
</evidence>
<accession>A0A6S6TPX7</accession>
<feature type="transmembrane region" description="Helical" evidence="9">
    <location>
        <begin position="32"/>
        <end position="50"/>
    </location>
</feature>
<sequence>MGPYALMALAWVICSVWIAFVIATNRKAHPKVLFYLFFVEMWERFSYYGMRTLLTLYMADGFLKYTESEAVGVYGAYGALVYATPLLGGILAEKFMGYRKSILWGAFLMMLGHFLMVVESEMVFLTALVLLIMGNGFFKPNISSMIGKFYARNDPRRDGAFTIFYMGINIGALLSTLTCGAIGLDPNMGWHVGFGLAGVGMLIGLLIFVYAERTGVLGDKGYAPYEVESNKSGTAMPAVVAGDPSILDDNTMNTSAALSDENSGTSDNEVESFTLLENPIVPKQFGLPVNTLIYILSFLAIPFFLLLMQNHGILKYILGAIGLGMVAYLLISSFQYEKVQRQRIWVIVVLFFFTIIFWTFFELAGSALTLFTKNNVQPGELLNAAMFQFFNPFFIMVFAPIFSWIWVKLAQAGKEPAAPIKFGIGLLFLGAGFLVLNLSKGSAVAGLIPPMFMVFLYLLHTLGELTLSPVGLSMVTKLAPAQIVGFIMGFWLMGSSFAHILGEMIAQFTAVPKGTPAVESLELCLSVFNNLGLIAVASGVLLIVASKVVNKWMHGIK</sequence>
<dbReference type="InterPro" id="IPR050171">
    <property type="entry name" value="MFS_Transporters"/>
</dbReference>
<feature type="transmembrane region" description="Helical" evidence="9">
    <location>
        <begin position="343"/>
        <end position="361"/>
    </location>
</feature>
<evidence type="ECO:0000256" key="4">
    <source>
        <dbReference type="ARBA" id="ARBA00022692"/>
    </source>
</evidence>
<dbReference type="PANTHER" id="PTHR23517">
    <property type="entry name" value="RESISTANCE PROTEIN MDTM, PUTATIVE-RELATED-RELATED"/>
    <property type="match status" value="1"/>
</dbReference>
<evidence type="ECO:0000256" key="3">
    <source>
        <dbReference type="ARBA" id="ARBA00022475"/>
    </source>
</evidence>
<keyword evidence="5" id="KW-0653">Protein transport</keyword>
<feature type="transmembrane region" description="Helical" evidence="9">
    <location>
        <begin position="313"/>
        <end position="331"/>
    </location>
</feature>
<evidence type="ECO:0000256" key="1">
    <source>
        <dbReference type="ARBA" id="ARBA00004651"/>
    </source>
</evidence>
<keyword evidence="5" id="KW-0571">Peptide transport</keyword>
<feature type="transmembrane region" description="Helical" evidence="9">
    <location>
        <begin position="285"/>
        <end position="307"/>
    </location>
</feature>
<proteinExistence type="inferred from homology"/>
<feature type="transmembrane region" description="Helical" evidence="9">
    <location>
        <begin position="70"/>
        <end position="90"/>
    </location>
</feature>
<dbReference type="Pfam" id="PF00854">
    <property type="entry name" value="PTR2"/>
    <property type="match status" value="2"/>
</dbReference>
<keyword evidence="6 9" id="KW-1133">Transmembrane helix</keyword>
<feature type="transmembrane region" description="Helical" evidence="9">
    <location>
        <begin position="6"/>
        <end position="25"/>
    </location>
</feature>
<comment type="similarity">
    <text evidence="8">Belongs to the major facilitator superfamily. Proton-dependent oligopeptide transporter (POT/PTR) (TC 2.A.17) family.</text>
</comment>
<dbReference type="CDD" id="cd17346">
    <property type="entry name" value="MFS_DtpA_like"/>
    <property type="match status" value="1"/>
</dbReference>
<evidence type="ECO:0000256" key="5">
    <source>
        <dbReference type="ARBA" id="ARBA00022856"/>
    </source>
</evidence>
<keyword evidence="2 8" id="KW-0813">Transport</keyword>
<feature type="transmembrane region" description="Helical" evidence="9">
    <location>
        <begin position="483"/>
        <end position="508"/>
    </location>
</feature>
<evidence type="ECO:0000256" key="2">
    <source>
        <dbReference type="ARBA" id="ARBA00022448"/>
    </source>
</evidence>